<keyword evidence="4" id="KW-1185">Reference proteome</keyword>
<feature type="non-terminal residue" evidence="2">
    <location>
        <position position="1"/>
    </location>
</feature>
<name>A0A9P1G4Z4_9DINO</name>
<dbReference type="Proteomes" id="UP001152797">
    <property type="component" value="Unassembled WGS sequence"/>
</dbReference>
<feature type="compositionally biased region" description="Basic and acidic residues" evidence="1">
    <location>
        <begin position="111"/>
        <end position="127"/>
    </location>
</feature>
<reference evidence="2" key="1">
    <citation type="submission" date="2022-10" db="EMBL/GenBank/DDBJ databases">
        <authorList>
            <person name="Chen Y."/>
            <person name="Dougan E. K."/>
            <person name="Chan C."/>
            <person name="Rhodes N."/>
            <person name="Thang M."/>
        </authorList>
    </citation>
    <scope>NUCLEOTIDE SEQUENCE</scope>
</reference>
<evidence type="ECO:0000313" key="3">
    <source>
        <dbReference type="EMBL" id="CAL1150897.1"/>
    </source>
</evidence>
<organism evidence="2">
    <name type="scientific">Cladocopium goreaui</name>
    <dbReference type="NCBI Taxonomy" id="2562237"/>
    <lineage>
        <taxon>Eukaryota</taxon>
        <taxon>Sar</taxon>
        <taxon>Alveolata</taxon>
        <taxon>Dinophyceae</taxon>
        <taxon>Suessiales</taxon>
        <taxon>Symbiodiniaceae</taxon>
        <taxon>Cladocopium</taxon>
    </lineage>
</organism>
<protein>
    <submittedName>
        <fullName evidence="2">Uncharacterized protein</fullName>
    </submittedName>
</protein>
<evidence type="ECO:0000313" key="2">
    <source>
        <dbReference type="EMBL" id="CAI3997522.1"/>
    </source>
</evidence>
<evidence type="ECO:0000256" key="1">
    <source>
        <dbReference type="SAM" id="MobiDB-lite"/>
    </source>
</evidence>
<accession>A0A9P1G4Z4</accession>
<gene>
    <name evidence="2" type="ORF">C1SCF055_LOCUS23896</name>
</gene>
<proteinExistence type="predicted"/>
<sequence length="155" mass="16367">PPASSRLVTGGNEKPPVNPVGLKFGEESKAEGEESKAEGGAEKGNVASSACGDDSLMEASPAQEVEVAEEAEIDKCANKNVSGRGRGRGRGRGKATAMKRPSAATPNSPKRVYERTRHTGVHAGDKYKGFLNTATRVTYYSKRQAEEANGFPKDS</sequence>
<dbReference type="EMBL" id="CAMXCT030002345">
    <property type="protein sequence ID" value="CAL4784834.1"/>
    <property type="molecule type" value="Genomic_DNA"/>
</dbReference>
<dbReference type="EMBL" id="CAMXCT020002345">
    <property type="protein sequence ID" value="CAL1150897.1"/>
    <property type="molecule type" value="Genomic_DNA"/>
</dbReference>
<dbReference type="EMBL" id="CAMXCT010002345">
    <property type="protein sequence ID" value="CAI3997522.1"/>
    <property type="molecule type" value="Genomic_DNA"/>
</dbReference>
<comment type="caution">
    <text evidence="2">The sequence shown here is derived from an EMBL/GenBank/DDBJ whole genome shotgun (WGS) entry which is preliminary data.</text>
</comment>
<feature type="compositionally biased region" description="Basic and acidic residues" evidence="1">
    <location>
        <begin position="24"/>
        <end position="41"/>
    </location>
</feature>
<dbReference type="AlphaFoldDB" id="A0A9P1G4Z4"/>
<reference evidence="3" key="2">
    <citation type="submission" date="2024-04" db="EMBL/GenBank/DDBJ databases">
        <authorList>
            <person name="Chen Y."/>
            <person name="Shah S."/>
            <person name="Dougan E. K."/>
            <person name="Thang M."/>
            <person name="Chan C."/>
        </authorList>
    </citation>
    <scope>NUCLEOTIDE SEQUENCE [LARGE SCALE GENOMIC DNA]</scope>
</reference>
<feature type="region of interest" description="Disordered" evidence="1">
    <location>
        <begin position="1"/>
        <end position="127"/>
    </location>
</feature>
<evidence type="ECO:0000313" key="4">
    <source>
        <dbReference type="Proteomes" id="UP001152797"/>
    </source>
</evidence>